<keyword evidence="3" id="KW-0804">Transcription</keyword>
<evidence type="ECO:0000256" key="2">
    <source>
        <dbReference type="ARBA" id="ARBA00023125"/>
    </source>
</evidence>
<dbReference type="Pfam" id="PF09278">
    <property type="entry name" value="MerR-DNA-bind"/>
    <property type="match status" value="1"/>
</dbReference>
<evidence type="ECO:0000259" key="4">
    <source>
        <dbReference type="PROSITE" id="PS50937"/>
    </source>
</evidence>
<dbReference type="PROSITE" id="PS50937">
    <property type="entry name" value="HTH_MERR_2"/>
    <property type="match status" value="1"/>
</dbReference>
<evidence type="ECO:0000256" key="1">
    <source>
        <dbReference type="ARBA" id="ARBA00023015"/>
    </source>
</evidence>
<feature type="domain" description="HTH merR-type" evidence="4">
    <location>
        <begin position="19"/>
        <end position="88"/>
    </location>
</feature>
<organism evidence="5 6">
    <name type="scientific">Vreelandella titanicae</name>
    <dbReference type="NCBI Taxonomy" id="664683"/>
    <lineage>
        <taxon>Bacteria</taxon>
        <taxon>Pseudomonadati</taxon>
        <taxon>Pseudomonadota</taxon>
        <taxon>Gammaproteobacteria</taxon>
        <taxon>Oceanospirillales</taxon>
        <taxon>Halomonadaceae</taxon>
        <taxon>Vreelandella</taxon>
    </lineage>
</organism>
<dbReference type="Gene3D" id="1.10.1660.10">
    <property type="match status" value="1"/>
</dbReference>
<dbReference type="InterPro" id="IPR047057">
    <property type="entry name" value="MerR_fam"/>
</dbReference>
<dbReference type="InterPro" id="IPR000551">
    <property type="entry name" value="MerR-type_HTH_dom"/>
</dbReference>
<keyword evidence="1" id="KW-0805">Transcription regulation</keyword>
<dbReference type="Pfam" id="PF00376">
    <property type="entry name" value="MerR"/>
    <property type="match status" value="1"/>
</dbReference>
<dbReference type="PROSITE" id="PS00552">
    <property type="entry name" value="HTH_MERR_1"/>
    <property type="match status" value="1"/>
</dbReference>
<accession>A0A558J8N4</accession>
<dbReference type="GO" id="GO:0003700">
    <property type="term" value="F:DNA-binding transcription factor activity"/>
    <property type="evidence" value="ECO:0007669"/>
    <property type="project" value="InterPro"/>
</dbReference>
<name>A0A558J8N4_9GAMM</name>
<protein>
    <submittedName>
        <fullName evidence="5">Helix-turn-helix domain-containing protein</fullName>
    </submittedName>
</protein>
<evidence type="ECO:0000313" key="6">
    <source>
        <dbReference type="Proteomes" id="UP000317288"/>
    </source>
</evidence>
<dbReference type="CDD" id="cd04785">
    <property type="entry name" value="HTH_CadR-PbrR-like"/>
    <property type="match status" value="1"/>
</dbReference>
<dbReference type="GO" id="GO:0003677">
    <property type="term" value="F:DNA binding"/>
    <property type="evidence" value="ECO:0007669"/>
    <property type="project" value="UniProtKB-KW"/>
</dbReference>
<dbReference type="PRINTS" id="PR00040">
    <property type="entry name" value="HTHMERR"/>
</dbReference>
<proteinExistence type="predicted"/>
<evidence type="ECO:0000256" key="3">
    <source>
        <dbReference type="ARBA" id="ARBA00023163"/>
    </source>
</evidence>
<dbReference type="SMART" id="SM00422">
    <property type="entry name" value="HTH_MERR"/>
    <property type="match status" value="1"/>
</dbReference>
<dbReference type="InterPro" id="IPR009061">
    <property type="entry name" value="DNA-bd_dom_put_sf"/>
</dbReference>
<evidence type="ECO:0000313" key="5">
    <source>
        <dbReference type="EMBL" id="TVU89999.1"/>
    </source>
</evidence>
<dbReference type="PANTHER" id="PTHR30204">
    <property type="entry name" value="REDOX-CYCLING DRUG-SENSING TRANSCRIPTIONAL ACTIVATOR SOXR"/>
    <property type="match status" value="1"/>
</dbReference>
<reference evidence="5 6" key="1">
    <citation type="submission" date="2019-07" db="EMBL/GenBank/DDBJ databases">
        <title>Diversity of Bacteria from Kongsfjorden, Arctic.</title>
        <authorList>
            <person name="Yu Y."/>
        </authorList>
    </citation>
    <scope>NUCLEOTIDE SEQUENCE [LARGE SCALE GENOMIC DNA]</scope>
    <source>
        <strain evidence="5 6">SM1922</strain>
    </source>
</reference>
<dbReference type="InterPro" id="IPR015358">
    <property type="entry name" value="Tscrpt_reg_MerR_DNA-bd"/>
</dbReference>
<sequence>MKDQTTELSTTEPSTTERYIGIGELARESGCKPETVRYYEHIGLLPSAPRNEGNQRRYTRAAIRRLTFIRHSRDFGFSVEAVRELLEMADHPAMPCQEVDTLAKRHLAEVEARLARLTAVRDELKRMINQCAGGSVGQCHIIDVLSDHRLCHQSGPHGGAEIIG</sequence>
<comment type="caution">
    <text evidence="5">The sequence shown here is derived from an EMBL/GenBank/DDBJ whole genome shotgun (WGS) entry which is preliminary data.</text>
</comment>
<gene>
    <name evidence="5" type="ORF">FQP89_11765</name>
</gene>
<dbReference type="Proteomes" id="UP000317288">
    <property type="component" value="Unassembled WGS sequence"/>
</dbReference>
<dbReference type="EMBL" id="VNFE01000003">
    <property type="protein sequence ID" value="TVU89999.1"/>
    <property type="molecule type" value="Genomic_DNA"/>
</dbReference>
<dbReference type="PANTHER" id="PTHR30204:SF92">
    <property type="entry name" value="HTH-TYPE TRANSCRIPTIONAL REGULATOR ZNTR"/>
    <property type="match status" value="1"/>
</dbReference>
<dbReference type="AlphaFoldDB" id="A0A558J8N4"/>
<dbReference type="SUPFAM" id="SSF46955">
    <property type="entry name" value="Putative DNA-binding domain"/>
    <property type="match status" value="1"/>
</dbReference>
<dbReference type="RefSeq" id="WP_035585170.1">
    <property type="nucleotide sequence ID" value="NZ_VNFE01000003.1"/>
</dbReference>
<keyword evidence="2" id="KW-0238">DNA-binding</keyword>